<protein>
    <submittedName>
        <fullName evidence="1">Uncharacterized protein</fullName>
    </submittedName>
</protein>
<dbReference type="OrthoDB" id="10475885at2759"/>
<dbReference type="Proteomes" id="UP000187209">
    <property type="component" value="Unassembled WGS sequence"/>
</dbReference>
<accession>A0A1R2APT9</accession>
<reference evidence="1 2" key="1">
    <citation type="submission" date="2016-11" db="EMBL/GenBank/DDBJ databases">
        <title>The macronuclear genome of Stentor coeruleus: a giant cell with tiny introns.</title>
        <authorList>
            <person name="Slabodnick M."/>
            <person name="Ruby J.G."/>
            <person name="Reiff S.B."/>
            <person name="Swart E.C."/>
            <person name="Gosai S."/>
            <person name="Prabakaran S."/>
            <person name="Witkowska E."/>
            <person name="Larue G.E."/>
            <person name="Fisher S."/>
            <person name="Freeman R.M."/>
            <person name="Gunawardena J."/>
            <person name="Chu W."/>
            <person name="Stover N.A."/>
            <person name="Gregory B.D."/>
            <person name="Nowacki M."/>
            <person name="Derisi J."/>
            <person name="Roy S.W."/>
            <person name="Marshall W.F."/>
            <person name="Sood P."/>
        </authorList>
    </citation>
    <scope>NUCLEOTIDE SEQUENCE [LARGE SCALE GENOMIC DNA]</scope>
    <source>
        <strain evidence="1">WM001</strain>
    </source>
</reference>
<comment type="caution">
    <text evidence="1">The sequence shown here is derived from an EMBL/GenBank/DDBJ whole genome shotgun (WGS) entry which is preliminary data.</text>
</comment>
<evidence type="ECO:0000313" key="2">
    <source>
        <dbReference type="Proteomes" id="UP000187209"/>
    </source>
</evidence>
<sequence length="182" mass="20750">MNLDIVCTLCLSNKPRYIRYCKCFYCEECKSKVKEICPCGGTGAYTDLTQGNSDELKYLSLDFLHILKKAQEGLLEKVNNLINSTFGMLYSTLEIKSHQHRQLDKALEAKNQNLLAENEELKRKIKSSQAPYEIKDTTQSLSGLDEFKYSTPRGGFRSIVPNSSVSKRPFNHEAFNAFFAKK</sequence>
<gene>
    <name evidence="1" type="ORF">SteCoe_36596</name>
</gene>
<dbReference type="AlphaFoldDB" id="A0A1R2APT9"/>
<dbReference type="EMBL" id="MPUH01001696">
    <property type="protein sequence ID" value="OMJ66527.1"/>
    <property type="molecule type" value="Genomic_DNA"/>
</dbReference>
<evidence type="ECO:0000313" key="1">
    <source>
        <dbReference type="EMBL" id="OMJ66527.1"/>
    </source>
</evidence>
<organism evidence="1 2">
    <name type="scientific">Stentor coeruleus</name>
    <dbReference type="NCBI Taxonomy" id="5963"/>
    <lineage>
        <taxon>Eukaryota</taxon>
        <taxon>Sar</taxon>
        <taxon>Alveolata</taxon>
        <taxon>Ciliophora</taxon>
        <taxon>Postciliodesmatophora</taxon>
        <taxon>Heterotrichea</taxon>
        <taxon>Heterotrichida</taxon>
        <taxon>Stentoridae</taxon>
        <taxon>Stentor</taxon>
    </lineage>
</organism>
<name>A0A1R2APT9_9CILI</name>
<proteinExistence type="predicted"/>
<keyword evidence="2" id="KW-1185">Reference proteome</keyword>